<protein>
    <submittedName>
        <fullName evidence="1">Uncharacterized protein</fullName>
    </submittedName>
</protein>
<accession>A0AAV6VLB5</accession>
<evidence type="ECO:0000313" key="2">
    <source>
        <dbReference type="Proteomes" id="UP000827092"/>
    </source>
</evidence>
<keyword evidence="2" id="KW-1185">Reference proteome</keyword>
<gene>
    <name evidence="1" type="ORF">JTE90_007258</name>
</gene>
<dbReference type="Proteomes" id="UP000827092">
    <property type="component" value="Unassembled WGS sequence"/>
</dbReference>
<reference evidence="1 2" key="1">
    <citation type="journal article" date="2022" name="Nat. Ecol. Evol.">
        <title>A masculinizing supergene underlies an exaggerated male reproductive morph in a spider.</title>
        <authorList>
            <person name="Hendrickx F."/>
            <person name="De Corte Z."/>
            <person name="Sonet G."/>
            <person name="Van Belleghem S.M."/>
            <person name="Kostlbacher S."/>
            <person name="Vangestel C."/>
        </authorList>
    </citation>
    <scope>NUCLEOTIDE SEQUENCE [LARGE SCALE GENOMIC DNA]</scope>
    <source>
        <strain evidence="1">W744_W776</strain>
    </source>
</reference>
<name>A0AAV6VLB5_9ARAC</name>
<proteinExistence type="predicted"/>
<sequence>MYPHDSIGRLLLGSNKPIDMILSSQRDMPTIVMAIPPLCNYPSIRGDARRMKTDCYGNSMAVSMSDITRGDTGEI</sequence>
<organism evidence="1 2">
    <name type="scientific">Oedothorax gibbosus</name>
    <dbReference type="NCBI Taxonomy" id="931172"/>
    <lineage>
        <taxon>Eukaryota</taxon>
        <taxon>Metazoa</taxon>
        <taxon>Ecdysozoa</taxon>
        <taxon>Arthropoda</taxon>
        <taxon>Chelicerata</taxon>
        <taxon>Arachnida</taxon>
        <taxon>Araneae</taxon>
        <taxon>Araneomorphae</taxon>
        <taxon>Entelegynae</taxon>
        <taxon>Araneoidea</taxon>
        <taxon>Linyphiidae</taxon>
        <taxon>Erigoninae</taxon>
        <taxon>Oedothorax</taxon>
    </lineage>
</organism>
<evidence type="ECO:0000313" key="1">
    <source>
        <dbReference type="EMBL" id="KAG8197520.1"/>
    </source>
</evidence>
<dbReference type="AlphaFoldDB" id="A0AAV6VLB5"/>
<comment type="caution">
    <text evidence="1">The sequence shown here is derived from an EMBL/GenBank/DDBJ whole genome shotgun (WGS) entry which is preliminary data.</text>
</comment>
<dbReference type="EMBL" id="JAFNEN010000054">
    <property type="protein sequence ID" value="KAG8197520.1"/>
    <property type="molecule type" value="Genomic_DNA"/>
</dbReference>